<evidence type="ECO:0000313" key="2">
    <source>
        <dbReference type="EMBL" id="SMO98547.1"/>
    </source>
</evidence>
<protein>
    <submittedName>
        <fullName evidence="2">Uncharacterized protein</fullName>
    </submittedName>
</protein>
<dbReference type="Proteomes" id="UP000320300">
    <property type="component" value="Unassembled WGS sequence"/>
</dbReference>
<organism evidence="2 3">
    <name type="scientific">Pedobacter westerhofensis</name>
    <dbReference type="NCBI Taxonomy" id="425512"/>
    <lineage>
        <taxon>Bacteria</taxon>
        <taxon>Pseudomonadati</taxon>
        <taxon>Bacteroidota</taxon>
        <taxon>Sphingobacteriia</taxon>
        <taxon>Sphingobacteriales</taxon>
        <taxon>Sphingobacteriaceae</taxon>
        <taxon>Pedobacter</taxon>
    </lineage>
</organism>
<keyword evidence="3" id="KW-1185">Reference proteome</keyword>
<evidence type="ECO:0000313" key="3">
    <source>
        <dbReference type="Proteomes" id="UP000320300"/>
    </source>
</evidence>
<evidence type="ECO:0000256" key="1">
    <source>
        <dbReference type="SAM" id="MobiDB-lite"/>
    </source>
</evidence>
<dbReference type="EMBL" id="FXTN01000017">
    <property type="protein sequence ID" value="SMO98547.1"/>
    <property type="molecule type" value="Genomic_DNA"/>
</dbReference>
<sequence>MEEEIDADAPKKKTKSPFRDKEDLKKEIRDFVNRYKASIVNQADRMSDFFEMSCFNYIVRYYELNDYTVSVDGLQKGQYRYKCSTMGMQSNFSFFKVSKQMADISHAFEIHHNLAVQSWHHEKIFTTPDITIVKAGGIEFSKDHYETKMTFSYVGQTSLISFCEVKQFNPYPELLFNFIGTVNELCPSVISNNATEHLPIHIAPTLMISGVPNRHTKNIKESLEGRYCINIIFNMFHTATQTFSKARIKELSTTGVLARPKEKADKRDEQDYFKVLLGIDEPPF</sequence>
<proteinExistence type="predicted"/>
<gene>
    <name evidence="2" type="ORF">SAMN06265348_1173</name>
</gene>
<dbReference type="AlphaFoldDB" id="A0A521FQP8"/>
<name>A0A521FQP8_9SPHI</name>
<feature type="region of interest" description="Disordered" evidence="1">
    <location>
        <begin position="1"/>
        <end position="20"/>
    </location>
</feature>
<accession>A0A521FQP8</accession>
<reference evidence="2 3" key="1">
    <citation type="submission" date="2017-05" db="EMBL/GenBank/DDBJ databases">
        <authorList>
            <person name="Varghese N."/>
            <person name="Submissions S."/>
        </authorList>
    </citation>
    <scope>NUCLEOTIDE SEQUENCE [LARGE SCALE GENOMIC DNA]</scope>
    <source>
        <strain evidence="2 3">DSM 19036</strain>
    </source>
</reference>